<sequence length="329" mass="36839">MFPFQVNDSDIDDHGLFLCQDMDLRSKILPLFSFNPHEADKRPVGHGTAFRIDPWSRCATAFHVVEDLLRIDHHGAEPVLREDVRLVALEVSGQGYGRLRLPEGAWRPFSGSYSLLGIEHHPLNGRQIRNVAELMVLRIHPSQQQPEGTPFLPIDLSKWYPRKNEQVMAMGYPKLDMDRNNDGDSRPIEQYLYGSLGRIIDIEPADGARGRPWPQIRVEAEWPGGMSGGPVFNEAGHVIGVVSSGIGGLGVSTATFFSGWDIPERIFGSIVPRNPGYFHCYGVFDDTGALVRCGQDQSVIENFARENELTDLGFVSFNPLTEEYVRHSI</sequence>
<accession>A0A512E4S7</accession>
<dbReference type="SUPFAM" id="SSF50494">
    <property type="entry name" value="Trypsin-like serine proteases"/>
    <property type="match status" value="1"/>
</dbReference>
<gene>
    <name evidence="1" type="ORF">SAE02_76380</name>
</gene>
<keyword evidence="2" id="KW-1185">Reference proteome</keyword>
<dbReference type="Gene3D" id="2.40.10.10">
    <property type="entry name" value="Trypsin-like serine proteases"/>
    <property type="match status" value="1"/>
</dbReference>
<dbReference type="EMBL" id="BJYZ01000092">
    <property type="protein sequence ID" value="GEO43490.1"/>
    <property type="molecule type" value="Genomic_DNA"/>
</dbReference>
<dbReference type="InterPro" id="IPR009003">
    <property type="entry name" value="Peptidase_S1_PA"/>
</dbReference>
<dbReference type="Proteomes" id="UP000321523">
    <property type="component" value="Unassembled WGS sequence"/>
</dbReference>
<dbReference type="AlphaFoldDB" id="A0A512E4S7"/>
<dbReference type="InterPro" id="IPR043504">
    <property type="entry name" value="Peptidase_S1_PA_chymotrypsin"/>
</dbReference>
<organism evidence="1 2">
    <name type="scientific">Skermanella aerolata</name>
    <dbReference type="NCBI Taxonomy" id="393310"/>
    <lineage>
        <taxon>Bacteria</taxon>
        <taxon>Pseudomonadati</taxon>
        <taxon>Pseudomonadota</taxon>
        <taxon>Alphaproteobacteria</taxon>
        <taxon>Rhodospirillales</taxon>
        <taxon>Azospirillaceae</taxon>
        <taxon>Skermanella</taxon>
    </lineage>
</organism>
<dbReference type="OrthoDB" id="6810892at2"/>
<evidence type="ECO:0008006" key="3">
    <source>
        <dbReference type="Google" id="ProtNLM"/>
    </source>
</evidence>
<proteinExistence type="predicted"/>
<protein>
    <recommendedName>
        <fullName evidence="3">Serine protease</fullName>
    </recommendedName>
</protein>
<name>A0A512E4S7_9PROT</name>
<reference evidence="1 2" key="1">
    <citation type="submission" date="2019-07" db="EMBL/GenBank/DDBJ databases">
        <title>Whole genome shotgun sequence of Skermanella aerolata NBRC 106429.</title>
        <authorList>
            <person name="Hosoyama A."/>
            <person name="Uohara A."/>
            <person name="Ohji S."/>
            <person name="Ichikawa N."/>
        </authorList>
    </citation>
    <scope>NUCLEOTIDE SEQUENCE [LARGE SCALE GENOMIC DNA]</scope>
    <source>
        <strain evidence="1 2">NBRC 106429</strain>
    </source>
</reference>
<dbReference type="RefSeq" id="WP_147041297.1">
    <property type="nucleotide sequence ID" value="NZ_BJYZ01000092.1"/>
</dbReference>
<comment type="caution">
    <text evidence="1">The sequence shown here is derived from an EMBL/GenBank/DDBJ whole genome shotgun (WGS) entry which is preliminary data.</text>
</comment>
<evidence type="ECO:0000313" key="2">
    <source>
        <dbReference type="Proteomes" id="UP000321523"/>
    </source>
</evidence>
<dbReference type="Pfam" id="PF13365">
    <property type="entry name" value="Trypsin_2"/>
    <property type="match status" value="1"/>
</dbReference>
<evidence type="ECO:0000313" key="1">
    <source>
        <dbReference type="EMBL" id="GEO43490.1"/>
    </source>
</evidence>